<keyword evidence="6" id="KW-0326">Glycosidase</keyword>
<evidence type="ECO:0000256" key="4">
    <source>
        <dbReference type="ARBA" id="ARBA00023204"/>
    </source>
</evidence>
<dbReference type="PROSITE" id="PS51257">
    <property type="entry name" value="PROKAR_LIPOPROTEIN"/>
    <property type="match status" value="1"/>
</dbReference>
<dbReference type="EC" id="3.2.2.-" evidence="5"/>
<evidence type="ECO:0000256" key="2">
    <source>
        <dbReference type="ARBA" id="ARBA00022763"/>
    </source>
</evidence>
<dbReference type="PANTHER" id="PTHR10429">
    <property type="entry name" value="DNA-3-METHYLADENINE GLYCOSYLASE"/>
    <property type="match status" value="1"/>
</dbReference>
<reference evidence="6" key="1">
    <citation type="submission" date="2020-02" db="EMBL/GenBank/DDBJ databases">
        <authorList>
            <person name="Meier V. D."/>
        </authorList>
    </citation>
    <scope>NUCLEOTIDE SEQUENCE</scope>
    <source>
        <strain evidence="6">AVDCRST_MAG73</strain>
    </source>
</reference>
<keyword evidence="4 5" id="KW-0234">DNA repair</keyword>
<dbReference type="InterPro" id="IPR036995">
    <property type="entry name" value="MPG_sf"/>
</dbReference>
<dbReference type="EMBL" id="CADCWE010000140">
    <property type="protein sequence ID" value="CAA9544003.1"/>
    <property type="molecule type" value="Genomic_DNA"/>
</dbReference>
<keyword evidence="2 5" id="KW-0227">DNA damage</keyword>
<organism evidence="6">
    <name type="scientific">uncultured Thermomicrobiales bacterium</name>
    <dbReference type="NCBI Taxonomy" id="1645740"/>
    <lineage>
        <taxon>Bacteria</taxon>
        <taxon>Pseudomonadati</taxon>
        <taxon>Thermomicrobiota</taxon>
        <taxon>Thermomicrobia</taxon>
        <taxon>Thermomicrobiales</taxon>
        <taxon>environmental samples</taxon>
    </lineage>
</organism>
<accession>A0A6J4UBP4</accession>
<name>A0A6J4UBP4_9BACT</name>
<evidence type="ECO:0000256" key="1">
    <source>
        <dbReference type="ARBA" id="ARBA00009232"/>
    </source>
</evidence>
<dbReference type="GO" id="GO:0003677">
    <property type="term" value="F:DNA binding"/>
    <property type="evidence" value="ECO:0007669"/>
    <property type="project" value="InterPro"/>
</dbReference>
<dbReference type="GO" id="GO:0003905">
    <property type="term" value="F:alkylbase DNA N-glycosylase activity"/>
    <property type="evidence" value="ECO:0007669"/>
    <property type="project" value="InterPro"/>
</dbReference>
<dbReference type="FunFam" id="3.10.300.10:FF:000001">
    <property type="entry name" value="Putative 3-methyladenine DNA glycosylase"/>
    <property type="match status" value="1"/>
</dbReference>
<gene>
    <name evidence="6" type="ORF">AVDCRST_MAG73-2226</name>
</gene>
<dbReference type="Gene3D" id="3.10.300.10">
    <property type="entry name" value="Methylpurine-DNA glycosylase (MPG)"/>
    <property type="match status" value="1"/>
</dbReference>
<dbReference type="GO" id="GO:0006284">
    <property type="term" value="P:base-excision repair"/>
    <property type="evidence" value="ECO:0007669"/>
    <property type="project" value="InterPro"/>
</dbReference>
<keyword evidence="3 5" id="KW-0378">Hydrolase</keyword>
<dbReference type="InterPro" id="IPR011034">
    <property type="entry name" value="Formyl_transferase-like_C_sf"/>
</dbReference>
<dbReference type="PANTHER" id="PTHR10429:SF0">
    <property type="entry name" value="DNA-3-METHYLADENINE GLYCOSYLASE"/>
    <property type="match status" value="1"/>
</dbReference>
<evidence type="ECO:0000313" key="6">
    <source>
        <dbReference type="EMBL" id="CAA9544003.1"/>
    </source>
</evidence>
<protein>
    <recommendedName>
        <fullName evidence="5">Putative 3-methyladenine DNA glycosylase</fullName>
        <ecNumber evidence="5">3.2.2.-</ecNumber>
    </recommendedName>
</protein>
<comment type="similarity">
    <text evidence="1 5">Belongs to the DNA glycosylase MPG family.</text>
</comment>
<evidence type="ECO:0000256" key="5">
    <source>
        <dbReference type="HAMAP-Rule" id="MF_00527"/>
    </source>
</evidence>
<dbReference type="SUPFAM" id="SSF50486">
    <property type="entry name" value="FMT C-terminal domain-like"/>
    <property type="match status" value="1"/>
</dbReference>
<sequence>MTDRGGAVRLDRCFFARDTASVAAALLGCVLVSTGSDGETRGRIVETEAYLGPADPASHAVTRRTVAPGAMAGTPGTVYVYRSYGLHVMLNPVAHPPGDVGAVLLRAVEPESGTGLMARRRGLAVPRLLCAGPGRLCQAFGITLADMGADLVAGERVWIERGAAPGAVARGGRIGITRGVDLPLRFFEAGNAFVSAHKRGEIVENAPAEAYP</sequence>
<dbReference type="Pfam" id="PF02245">
    <property type="entry name" value="Pur_DNA_glyco"/>
    <property type="match status" value="1"/>
</dbReference>
<dbReference type="NCBIfam" id="NF002003">
    <property type="entry name" value="PRK00802.1-3"/>
    <property type="match status" value="1"/>
</dbReference>
<proteinExistence type="inferred from homology"/>
<dbReference type="InterPro" id="IPR003180">
    <property type="entry name" value="MPG"/>
</dbReference>
<dbReference type="HAMAP" id="MF_00527">
    <property type="entry name" value="3MGH"/>
    <property type="match status" value="1"/>
</dbReference>
<dbReference type="NCBIfam" id="TIGR00567">
    <property type="entry name" value="3mg"/>
    <property type="match status" value="1"/>
</dbReference>
<dbReference type="AlphaFoldDB" id="A0A6J4UBP4"/>
<evidence type="ECO:0000256" key="3">
    <source>
        <dbReference type="ARBA" id="ARBA00022801"/>
    </source>
</evidence>
<dbReference type="CDD" id="cd00540">
    <property type="entry name" value="AAG"/>
    <property type="match status" value="1"/>
</dbReference>